<feature type="transmembrane region" description="Helical" evidence="7">
    <location>
        <begin position="16"/>
        <end position="40"/>
    </location>
</feature>
<dbReference type="SUPFAM" id="SSF103473">
    <property type="entry name" value="MFS general substrate transporter"/>
    <property type="match status" value="1"/>
</dbReference>
<evidence type="ECO:0000313" key="10">
    <source>
        <dbReference type="Proteomes" id="UP001148125"/>
    </source>
</evidence>
<sequence length="401" mass="44290">MNTNIENKQNHPGYRFAVLILMVLIAGFSQGMLLPLLAIMLEQAGTSSSLNGLNAAALYIGILLASPFIEKPVRKYGYKPVITIGLILIIFSLFLFPFWQVFWFWFILRMIVGIGDNMVHFATQVWITSTSPVHKRGRNISLYGLAFSLGFSAGPFMTRLLAINEYFPFIIAALFSLVSYGFVLFLKNEWPENDLETAKQTGTWGRYKQVIKLAWFALLPGFCYGFLEASIHGNYPVYALRSGFTIEWVSILLPAFVIGGLITQLPLGLLSDKWGRKKILLTVTFLGSLSFFSMIFVEQSHLLLLFIFTIAGALVGSLYSLGVMYLADLLPRNLLPTGNVMTAVSFGLGSILGPLTGGILIDVMERGSIYFAVGGILFIVFILGVVFKEKAPANVKKAATA</sequence>
<evidence type="ECO:0000256" key="4">
    <source>
        <dbReference type="ARBA" id="ARBA00022692"/>
    </source>
</evidence>
<dbReference type="EMBL" id="JAOTPO010000014">
    <property type="protein sequence ID" value="MDE5415294.1"/>
    <property type="molecule type" value="Genomic_DNA"/>
</dbReference>
<feature type="transmembrane region" description="Helical" evidence="7">
    <location>
        <begin position="303"/>
        <end position="327"/>
    </location>
</feature>
<evidence type="ECO:0000256" key="1">
    <source>
        <dbReference type="ARBA" id="ARBA00004651"/>
    </source>
</evidence>
<dbReference type="InterPro" id="IPR020846">
    <property type="entry name" value="MFS_dom"/>
</dbReference>
<keyword evidence="6 7" id="KW-0472">Membrane</keyword>
<feature type="transmembrane region" description="Helical" evidence="7">
    <location>
        <begin position="166"/>
        <end position="186"/>
    </location>
</feature>
<evidence type="ECO:0000256" key="2">
    <source>
        <dbReference type="ARBA" id="ARBA00022448"/>
    </source>
</evidence>
<feature type="transmembrane region" description="Helical" evidence="7">
    <location>
        <begin position="339"/>
        <end position="361"/>
    </location>
</feature>
<dbReference type="PANTHER" id="PTHR23521:SF2">
    <property type="entry name" value="TRANSPORTER MFS SUPERFAMILY"/>
    <property type="match status" value="1"/>
</dbReference>
<dbReference type="Gene3D" id="1.20.1250.20">
    <property type="entry name" value="MFS general substrate transporter like domains"/>
    <property type="match status" value="2"/>
</dbReference>
<keyword evidence="2" id="KW-0813">Transport</keyword>
<keyword evidence="4 7" id="KW-0812">Transmembrane</keyword>
<evidence type="ECO:0000256" key="7">
    <source>
        <dbReference type="SAM" id="Phobius"/>
    </source>
</evidence>
<feature type="transmembrane region" description="Helical" evidence="7">
    <location>
        <begin position="81"/>
        <end position="99"/>
    </location>
</feature>
<feature type="domain" description="Major facilitator superfamily (MFS) profile" evidence="8">
    <location>
        <begin position="15"/>
        <end position="392"/>
    </location>
</feature>
<comment type="caution">
    <text evidence="9">The sequence shown here is derived from an EMBL/GenBank/DDBJ whole genome shotgun (WGS) entry which is preliminary data.</text>
</comment>
<comment type="subcellular location">
    <subcellularLocation>
        <location evidence="1">Cell membrane</location>
        <topology evidence="1">Multi-pass membrane protein</topology>
    </subcellularLocation>
</comment>
<feature type="transmembrane region" description="Helical" evidence="7">
    <location>
        <begin position="367"/>
        <end position="387"/>
    </location>
</feature>
<dbReference type="Pfam" id="PF07690">
    <property type="entry name" value="MFS_1"/>
    <property type="match status" value="1"/>
</dbReference>
<dbReference type="Proteomes" id="UP001148125">
    <property type="component" value="Unassembled WGS sequence"/>
</dbReference>
<dbReference type="InterPro" id="IPR047200">
    <property type="entry name" value="MFS_YcaD-like"/>
</dbReference>
<keyword evidence="10" id="KW-1185">Reference proteome</keyword>
<evidence type="ECO:0000256" key="3">
    <source>
        <dbReference type="ARBA" id="ARBA00022475"/>
    </source>
</evidence>
<protein>
    <submittedName>
        <fullName evidence="9">MFS transporter</fullName>
    </submittedName>
</protein>
<feature type="transmembrane region" description="Helical" evidence="7">
    <location>
        <begin position="279"/>
        <end position="297"/>
    </location>
</feature>
<organism evidence="9 10">
    <name type="scientific">Alkalihalobacterium chitinilyticum</name>
    <dbReference type="NCBI Taxonomy" id="2980103"/>
    <lineage>
        <taxon>Bacteria</taxon>
        <taxon>Bacillati</taxon>
        <taxon>Bacillota</taxon>
        <taxon>Bacilli</taxon>
        <taxon>Bacillales</taxon>
        <taxon>Bacillaceae</taxon>
        <taxon>Alkalihalobacterium</taxon>
    </lineage>
</organism>
<evidence type="ECO:0000256" key="6">
    <source>
        <dbReference type="ARBA" id="ARBA00023136"/>
    </source>
</evidence>
<dbReference type="RefSeq" id="WP_275119898.1">
    <property type="nucleotide sequence ID" value="NZ_JAOTPO010000014.1"/>
</dbReference>
<proteinExistence type="predicted"/>
<dbReference type="PROSITE" id="PS50850">
    <property type="entry name" value="MFS"/>
    <property type="match status" value="1"/>
</dbReference>
<feature type="transmembrane region" description="Helical" evidence="7">
    <location>
        <begin position="140"/>
        <end position="160"/>
    </location>
</feature>
<name>A0ABT5VIK9_9BACI</name>
<feature type="transmembrane region" description="Helical" evidence="7">
    <location>
        <begin position="207"/>
        <end position="227"/>
    </location>
</feature>
<keyword evidence="5 7" id="KW-1133">Transmembrane helix</keyword>
<accession>A0ABT5VIK9</accession>
<dbReference type="InterPro" id="IPR005829">
    <property type="entry name" value="Sugar_transporter_CS"/>
</dbReference>
<reference evidence="9" key="1">
    <citation type="submission" date="2024-05" db="EMBL/GenBank/DDBJ databases">
        <title>Alkalihalobacillus sp. strain MEB203 novel alkaliphilic bacterium from Lonar Lake, India.</title>
        <authorList>
            <person name="Joshi A."/>
            <person name="Thite S."/>
            <person name="Mengade P."/>
        </authorList>
    </citation>
    <scope>NUCLEOTIDE SEQUENCE</scope>
    <source>
        <strain evidence="9">MEB 203</strain>
    </source>
</reference>
<keyword evidence="3" id="KW-1003">Cell membrane</keyword>
<evidence type="ECO:0000313" key="9">
    <source>
        <dbReference type="EMBL" id="MDE5415294.1"/>
    </source>
</evidence>
<dbReference type="InterPro" id="IPR011701">
    <property type="entry name" value="MFS"/>
</dbReference>
<evidence type="ECO:0000256" key="5">
    <source>
        <dbReference type="ARBA" id="ARBA00022989"/>
    </source>
</evidence>
<feature type="transmembrane region" description="Helical" evidence="7">
    <location>
        <begin position="247"/>
        <end position="267"/>
    </location>
</feature>
<dbReference type="PANTHER" id="PTHR23521">
    <property type="entry name" value="TRANSPORTER MFS SUPERFAMILY"/>
    <property type="match status" value="1"/>
</dbReference>
<dbReference type="CDD" id="cd17477">
    <property type="entry name" value="MFS_YcaD_like"/>
    <property type="match status" value="1"/>
</dbReference>
<dbReference type="PROSITE" id="PS00216">
    <property type="entry name" value="SUGAR_TRANSPORT_1"/>
    <property type="match status" value="1"/>
</dbReference>
<evidence type="ECO:0000259" key="8">
    <source>
        <dbReference type="PROSITE" id="PS50850"/>
    </source>
</evidence>
<feature type="transmembrane region" description="Helical" evidence="7">
    <location>
        <begin position="52"/>
        <end position="69"/>
    </location>
</feature>
<gene>
    <name evidence="9" type="ORF">N7Z68_18195</name>
</gene>
<dbReference type="InterPro" id="IPR036259">
    <property type="entry name" value="MFS_trans_sf"/>
</dbReference>